<dbReference type="AlphaFoldDB" id="A0A813P5H9"/>
<comment type="caution">
    <text evidence="1">The sequence shown here is derived from an EMBL/GenBank/DDBJ whole genome shotgun (WGS) entry which is preliminary data.</text>
</comment>
<dbReference type="Proteomes" id="UP000663832">
    <property type="component" value="Unassembled WGS sequence"/>
</dbReference>
<accession>A0A813P5H9</accession>
<evidence type="ECO:0000313" key="1">
    <source>
        <dbReference type="EMBL" id="CAF0747689.1"/>
    </source>
</evidence>
<organism evidence="1 5">
    <name type="scientific">Adineta steineri</name>
    <dbReference type="NCBI Taxonomy" id="433720"/>
    <lineage>
        <taxon>Eukaryota</taxon>
        <taxon>Metazoa</taxon>
        <taxon>Spiralia</taxon>
        <taxon>Gnathifera</taxon>
        <taxon>Rotifera</taxon>
        <taxon>Eurotatoria</taxon>
        <taxon>Bdelloidea</taxon>
        <taxon>Adinetida</taxon>
        <taxon>Adinetidae</taxon>
        <taxon>Adineta</taxon>
    </lineage>
</organism>
<dbReference type="EMBL" id="CAJNOM010000572">
    <property type="protein sequence ID" value="CAF1506448.1"/>
    <property type="molecule type" value="Genomic_DNA"/>
</dbReference>
<keyword evidence="4" id="KW-1185">Reference proteome</keyword>
<reference evidence="1" key="1">
    <citation type="submission" date="2021-02" db="EMBL/GenBank/DDBJ databases">
        <authorList>
            <person name="Nowell W R."/>
        </authorList>
    </citation>
    <scope>NUCLEOTIDE SEQUENCE</scope>
</reference>
<sequence>MANNKIQCFICNEEKITYPCKGCAEEFCLKDLAKHKEILNEELYHITNEYNEFKQTINEQKQNLRIHSLIKQIDKWEIKSIEKIQQKAQEYREILIKSSQTCINAFEMKFKDLNEHIKQFQKRK</sequence>
<dbReference type="Proteomes" id="UP000663877">
    <property type="component" value="Unassembled WGS sequence"/>
</dbReference>
<evidence type="ECO:0000313" key="5">
    <source>
        <dbReference type="Proteomes" id="UP000663877"/>
    </source>
</evidence>
<proteinExistence type="predicted"/>
<evidence type="ECO:0000313" key="3">
    <source>
        <dbReference type="EMBL" id="CAF1507364.1"/>
    </source>
</evidence>
<dbReference type="EMBL" id="CAJNOM010000575">
    <property type="protein sequence ID" value="CAF1507364.1"/>
    <property type="molecule type" value="Genomic_DNA"/>
</dbReference>
<gene>
    <name evidence="1" type="ORF">BJG266_LOCUS2249</name>
    <name evidence="2" type="ORF">QVE165_LOCUS43832</name>
    <name evidence="3" type="ORF">QVE165_LOCUS43892</name>
</gene>
<dbReference type="OrthoDB" id="10063009at2759"/>
<protein>
    <recommendedName>
        <fullName evidence="6">B box-type domain-containing protein</fullName>
    </recommendedName>
</protein>
<evidence type="ECO:0000313" key="4">
    <source>
        <dbReference type="Proteomes" id="UP000663832"/>
    </source>
</evidence>
<name>A0A813P5H9_9BILA</name>
<dbReference type="EMBL" id="CAJNOI010000005">
    <property type="protein sequence ID" value="CAF0747689.1"/>
    <property type="molecule type" value="Genomic_DNA"/>
</dbReference>
<evidence type="ECO:0000313" key="2">
    <source>
        <dbReference type="EMBL" id="CAF1506448.1"/>
    </source>
</evidence>
<evidence type="ECO:0008006" key="6">
    <source>
        <dbReference type="Google" id="ProtNLM"/>
    </source>
</evidence>